<gene>
    <name evidence="1" type="ORF">BD324DRAFT_637413</name>
</gene>
<dbReference type="Proteomes" id="UP000193218">
    <property type="component" value="Unassembled WGS sequence"/>
</dbReference>
<dbReference type="AlphaFoldDB" id="A0A1Y1U8C5"/>
<dbReference type="RefSeq" id="XP_021868567.1">
    <property type="nucleotide sequence ID" value="XM_022017004.1"/>
</dbReference>
<evidence type="ECO:0000313" key="2">
    <source>
        <dbReference type="Proteomes" id="UP000193218"/>
    </source>
</evidence>
<keyword evidence="2" id="KW-1185">Reference proteome</keyword>
<organism evidence="1 2">
    <name type="scientific">Kockovaella imperatae</name>
    <dbReference type="NCBI Taxonomy" id="4999"/>
    <lineage>
        <taxon>Eukaryota</taxon>
        <taxon>Fungi</taxon>
        <taxon>Dikarya</taxon>
        <taxon>Basidiomycota</taxon>
        <taxon>Agaricomycotina</taxon>
        <taxon>Tremellomycetes</taxon>
        <taxon>Tremellales</taxon>
        <taxon>Cuniculitremaceae</taxon>
        <taxon>Kockovaella</taxon>
    </lineage>
</organism>
<dbReference type="InParanoid" id="A0A1Y1U8C5"/>
<dbReference type="GeneID" id="33558813"/>
<evidence type="ECO:0000313" key="1">
    <source>
        <dbReference type="EMBL" id="ORX34289.1"/>
    </source>
</evidence>
<accession>A0A1Y1U8C5</accession>
<reference evidence="1 2" key="1">
    <citation type="submission" date="2017-03" db="EMBL/GenBank/DDBJ databases">
        <title>Widespread Adenine N6-methylation of Active Genes in Fungi.</title>
        <authorList>
            <consortium name="DOE Joint Genome Institute"/>
            <person name="Mondo S.J."/>
            <person name="Dannebaum R.O."/>
            <person name="Kuo R.C."/>
            <person name="Louie K.B."/>
            <person name="Bewick A.J."/>
            <person name="Labutti K."/>
            <person name="Haridas S."/>
            <person name="Kuo A."/>
            <person name="Salamov A."/>
            <person name="Ahrendt S.R."/>
            <person name="Lau R."/>
            <person name="Bowen B.P."/>
            <person name="Lipzen A."/>
            <person name="Sullivan W."/>
            <person name="Andreopoulos W.B."/>
            <person name="Clum A."/>
            <person name="Lindquist E."/>
            <person name="Daum C."/>
            <person name="Northen T.R."/>
            <person name="Ramamoorthy G."/>
            <person name="Schmitz R.J."/>
            <person name="Gryganskyi A."/>
            <person name="Culley D."/>
            <person name="Magnuson J."/>
            <person name="James T.Y."/>
            <person name="O'Malley M.A."/>
            <person name="Stajich J.E."/>
            <person name="Spatafora J.W."/>
            <person name="Visel A."/>
            <person name="Grigoriev I.V."/>
        </authorList>
    </citation>
    <scope>NUCLEOTIDE SEQUENCE [LARGE SCALE GENOMIC DNA]</scope>
    <source>
        <strain evidence="1 2">NRRL Y-17943</strain>
    </source>
</reference>
<name>A0A1Y1U8C5_9TREE</name>
<proteinExistence type="predicted"/>
<comment type="caution">
    <text evidence="1">The sequence shown here is derived from an EMBL/GenBank/DDBJ whole genome shotgun (WGS) entry which is preliminary data.</text>
</comment>
<protein>
    <submittedName>
        <fullName evidence="1">Uncharacterized protein</fullName>
    </submittedName>
</protein>
<sequence length="113" mass="12073">MAATTTTTYRTRRSPMTLSIAAFLTLLSAHEAMHLSFVWIDPLNFPFPRFSSPRFSSGSPRSGSLSSIVSTTSVGTLNHFGSSLAISDGNPPMAVTTRASGTRSTLESLTMID</sequence>
<dbReference type="EMBL" id="NBSH01000015">
    <property type="protein sequence ID" value="ORX34289.1"/>
    <property type="molecule type" value="Genomic_DNA"/>
</dbReference>